<dbReference type="InterPro" id="IPR002938">
    <property type="entry name" value="FAD-bd"/>
</dbReference>
<comment type="similarity">
    <text evidence="9">Belongs to the aromatic-ring hydroxylase family. KMO subfamily.</text>
</comment>
<evidence type="ECO:0000256" key="4">
    <source>
        <dbReference type="ARBA" id="ARBA00022827"/>
    </source>
</evidence>
<dbReference type="InterPro" id="IPR036188">
    <property type="entry name" value="FAD/NAD-bd_sf"/>
</dbReference>
<keyword evidence="6 9" id="KW-0560">Oxidoreductase</keyword>
<gene>
    <name evidence="9" type="primary">kmo</name>
    <name evidence="12" type="ORF">KOI35_09850</name>
</gene>
<feature type="domain" description="FAD-binding" evidence="11">
    <location>
        <begin position="290"/>
        <end position="350"/>
    </location>
</feature>
<protein>
    <recommendedName>
        <fullName evidence="9">Kynurenine 3-monooxygenase</fullName>
        <ecNumber evidence="9">1.14.13.9</ecNumber>
    </recommendedName>
    <alternativeName>
        <fullName evidence="9">Kynurenine 3-hydroxylase</fullName>
    </alternativeName>
</protein>
<dbReference type="Gene3D" id="3.50.50.60">
    <property type="entry name" value="FAD/NAD(P)-binding domain"/>
    <property type="match status" value="1"/>
</dbReference>
<dbReference type="PANTHER" id="PTHR46028">
    <property type="entry name" value="KYNURENINE 3-MONOOXYGENASE"/>
    <property type="match status" value="1"/>
</dbReference>
<feature type="transmembrane region" description="Helical" evidence="10">
    <location>
        <begin position="414"/>
        <end position="431"/>
    </location>
</feature>
<dbReference type="Pfam" id="PF01494">
    <property type="entry name" value="FAD_binding_3"/>
    <property type="match status" value="2"/>
</dbReference>
<evidence type="ECO:0000313" key="12">
    <source>
        <dbReference type="EMBL" id="MBU2663810.1"/>
    </source>
</evidence>
<evidence type="ECO:0000256" key="7">
    <source>
        <dbReference type="ARBA" id="ARBA00023033"/>
    </source>
</evidence>
<dbReference type="Proteomes" id="UP001519654">
    <property type="component" value="Unassembled WGS sequence"/>
</dbReference>
<sequence length="436" mass="46927">MKHVAIVGAGLTGSLLACYLGRRGYTVDLYERRSDPRVTGAERGRSINLALSERGIDALRRIGLEEQVLADALPMRGRMVHPLGGEANFQAYSLSGDRAINSIGRGALNDALLDAAAGTAGVTIHFDHPLTELDPALGTLGFADGSQAKADIILGADGAGSATRGLLMAYAGEGFAESVSFLDYGYKELTIPARDGEFALDPGALHIWPRGTSMMIALPNPDRSFTGTLFWPNAGTGSFASLGSPAAVERHFRTNYPDLMELIPNLADDYRHNPVGLLGTVKCGPWQMLGRVALIGDAAHAIVPFYGQGANAAFEDVVELDRCLDATGDDWPSALPLYERGRRENSEAIAEMALANFVEMRDKVADPFFKAGKNVEHTLERWLPGKYVSRYELVSFSTTPYAEVRRRVKRQHQVLGAAALGVAAFAAAALLRRVVR</sequence>
<evidence type="ECO:0000256" key="9">
    <source>
        <dbReference type="HAMAP-Rule" id="MF_01971"/>
    </source>
</evidence>
<feature type="domain" description="FAD-binding" evidence="11">
    <location>
        <begin position="3"/>
        <end position="174"/>
    </location>
</feature>
<accession>A0ABS5YP80</accession>
<keyword evidence="3 9" id="KW-0662">Pyridine nucleotide biosynthesis</keyword>
<evidence type="ECO:0000256" key="10">
    <source>
        <dbReference type="SAM" id="Phobius"/>
    </source>
</evidence>
<comment type="cofactor">
    <cofactor evidence="1 9">
        <name>FAD</name>
        <dbReference type="ChEBI" id="CHEBI:57692"/>
    </cofactor>
</comment>
<evidence type="ECO:0000313" key="13">
    <source>
        <dbReference type="Proteomes" id="UP001519654"/>
    </source>
</evidence>
<comment type="pathway">
    <text evidence="9">Cofactor biosynthesis; NAD(+) biosynthesis; quinolinate from L-kynurenine: step 1/3.</text>
</comment>
<dbReference type="PROSITE" id="PS51257">
    <property type="entry name" value="PROKAR_LIPOPROTEIN"/>
    <property type="match status" value="1"/>
</dbReference>
<keyword evidence="13" id="KW-1185">Reference proteome</keyword>
<dbReference type="InterPro" id="IPR027545">
    <property type="entry name" value="Kynurenine_monooxygenase"/>
</dbReference>
<dbReference type="EC" id="1.14.13.9" evidence="9"/>
<comment type="catalytic activity">
    <reaction evidence="8 9">
        <text>L-kynurenine + NADPH + O2 + H(+) = 3-hydroxy-L-kynurenine + NADP(+) + H2O</text>
        <dbReference type="Rhea" id="RHEA:20545"/>
        <dbReference type="ChEBI" id="CHEBI:15377"/>
        <dbReference type="ChEBI" id="CHEBI:15378"/>
        <dbReference type="ChEBI" id="CHEBI:15379"/>
        <dbReference type="ChEBI" id="CHEBI:57783"/>
        <dbReference type="ChEBI" id="CHEBI:57959"/>
        <dbReference type="ChEBI" id="CHEBI:58125"/>
        <dbReference type="ChEBI" id="CHEBI:58349"/>
        <dbReference type="EC" id="1.14.13.9"/>
    </reaction>
</comment>
<organism evidence="12 13">
    <name type="scientific">Paractinoplanes bogorensis</name>
    <dbReference type="NCBI Taxonomy" id="1610840"/>
    <lineage>
        <taxon>Bacteria</taxon>
        <taxon>Bacillati</taxon>
        <taxon>Actinomycetota</taxon>
        <taxon>Actinomycetes</taxon>
        <taxon>Micromonosporales</taxon>
        <taxon>Micromonosporaceae</taxon>
        <taxon>Paractinoplanes</taxon>
    </lineage>
</organism>
<keyword evidence="10" id="KW-1133">Transmembrane helix</keyword>
<comment type="caution">
    <text evidence="12">The sequence shown here is derived from an EMBL/GenBank/DDBJ whole genome shotgun (WGS) entry which is preliminary data.</text>
</comment>
<evidence type="ECO:0000256" key="2">
    <source>
        <dbReference type="ARBA" id="ARBA00022630"/>
    </source>
</evidence>
<dbReference type="EMBL" id="JAHKKG010000003">
    <property type="protein sequence ID" value="MBU2663810.1"/>
    <property type="molecule type" value="Genomic_DNA"/>
</dbReference>
<evidence type="ECO:0000256" key="5">
    <source>
        <dbReference type="ARBA" id="ARBA00022857"/>
    </source>
</evidence>
<proteinExistence type="inferred from homology"/>
<evidence type="ECO:0000256" key="6">
    <source>
        <dbReference type="ARBA" id="ARBA00023002"/>
    </source>
</evidence>
<evidence type="ECO:0000259" key="11">
    <source>
        <dbReference type="Pfam" id="PF01494"/>
    </source>
</evidence>
<keyword evidence="10" id="KW-0472">Membrane</keyword>
<dbReference type="HAMAP" id="MF_01971">
    <property type="entry name" value="Kynurenine_monooxygenase"/>
    <property type="match status" value="1"/>
</dbReference>
<comment type="function">
    <text evidence="9">Catalyzes the hydroxylation of L-kynurenine (L-Kyn) to form 3-hydroxy-L-kynurenine (L-3OHKyn). Required for synthesis of quinolinic acid.</text>
</comment>
<dbReference type="RefSeq" id="WP_215785795.1">
    <property type="nucleotide sequence ID" value="NZ_JAHKKG010000003.1"/>
</dbReference>
<evidence type="ECO:0000256" key="3">
    <source>
        <dbReference type="ARBA" id="ARBA00022642"/>
    </source>
</evidence>
<keyword evidence="5 9" id="KW-0521">NADP</keyword>
<dbReference type="PRINTS" id="PR00420">
    <property type="entry name" value="RNGMNOXGNASE"/>
</dbReference>
<dbReference type="SUPFAM" id="SSF51905">
    <property type="entry name" value="FAD/NAD(P)-binding domain"/>
    <property type="match status" value="1"/>
</dbReference>
<keyword evidence="4 9" id="KW-0274">FAD</keyword>
<keyword evidence="7 9" id="KW-0503">Monooxygenase</keyword>
<dbReference type="GO" id="GO:0004497">
    <property type="term" value="F:monooxygenase activity"/>
    <property type="evidence" value="ECO:0007669"/>
    <property type="project" value="UniProtKB-KW"/>
</dbReference>
<reference evidence="12 13" key="1">
    <citation type="submission" date="2021-06" db="EMBL/GenBank/DDBJ databases">
        <title>Actinoplanes lichenicola sp. nov., and Actinoplanes ovalisporus sp. nov., isolated from lichen in Thailand.</title>
        <authorList>
            <person name="Saeng-In P."/>
            <person name="Kanchanasin P."/>
            <person name="Yuki M."/>
            <person name="Kudo T."/>
            <person name="Ohkuma M."/>
            <person name="Phongsopitanun W."/>
            <person name="Tanasupawat S."/>
        </authorList>
    </citation>
    <scope>NUCLEOTIDE SEQUENCE [LARGE SCALE GENOMIC DNA]</scope>
    <source>
        <strain evidence="12 13">NBRC 110975</strain>
    </source>
</reference>
<keyword evidence="2 9" id="KW-0285">Flavoprotein</keyword>
<evidence type="ECO:0000256" key="8">
    <source>
        <dbReference type="ARBA" id="ARBA00047818"/>
    </source>
</evidence>
<dbReference type="PANTHER" id="PTHR46028:SF2">
    <property type="entry name" value="KYNURENINE 3-MONOOXYGENASE"/>
    <property type="match status" value="1"/>
</dbReference>
<name>A0ABS5YP80_9ACTN</name>
<evidence type="ECO:0000256" key="1">
    <source>
        <dbReference type="ARBA" id="ARBA00001974"/>
    </source>
</evidence>
<keyword evidence="10" id="KW-0812">Transmembrane</keyword>